<gene>
    <name evidence="2" type="ordered locus">Sph21_1821</name>
</gene>
<protein>
    <recommendedName>
        <fullName evidence="3">O-antigen ligase domain-containing protein</fullName>
    </recommendedName>
</protein>
<dbReference type="AlphaFoldDB" id="F4C956"/>
<organism evidence="2">
    <name type="scientific">Sphingobacterium sp. (strain 21)</name>
    <dbReference type="NCBI Taxonomy" id="743722"/>
    <lineage>
        <taxon>Bacteria</taxon>
        <taxon>Pseudomonadati</taxon>
        <taxon>Bacteroidota</taxon>
        <taxon>Sphingobacteriia</taxon>
        <taxon>Sphingobacteriales</taxon>
        <taxon>Sphingobacteriaceae</taxon>
        <taxon>Sphingobacterium</taxon>
    </lineage>
</organism>
<feature type="transmembrane region" description="Helical" evidence="1">
    <location>
        <begin position="302"/>
        <end position="322"/>
    </location>
</feature>
<dbReference type="eggNOG" id="ENOG502ZEH8">
    <property type="taxonomic scope" value="Bacteria"/>
</dbReference>
<feature type="transmembrane region" description="Helical" evidence="1">
    <location>
        <begin position="95"/>
        <end position="114"/>
    </location>
</feature>
<dbReference type="OrthoDB" id="10019608at2"/>
<keyword evidence="1" id="KW-0812">Transmembrane</keyword>
<accession>F4C956</accession>
<reference evidence="2" key="1">
    <citation type="submission" date="2011-03" db="EMBL/GenBank/DDBJ databases">
        <title>Complete sequence of Sphingobacterium sp. 21.</title>
        <authorList>
            <consortium name="US DOE Joint Genome Institute"/>
            <person name="Lucas S."/>
            <person name="Copeland A."/>
            <person name="Lapidus A."/>
            <person name="Cheng J.-F."/>
            <person name="Goodwin L."/>
            <person name="Pitluck S."/>
            <person name="Davenport K."/>
            <person name="Detter J.C."/>
            <person name="Han C."/>
            <person name="Tapia R."/>
            <person name="Land M."/>
            <person name="Hauser L."/>
            <person name="Kyrpides N."/>
            <person name="Ivanova N."/>
            <person name="Ovchinnikova G."/>
            <person name="Pagani I."/>
            <person name="Siebers A.K."/>
            <person name="Allgaier M."/>
            <person name="Thelen M.P."/>
            <person name="Hugenholtz P."/>
            <person name="Woyke T."/>
        </authorList>
    </citation>
    <scope>NUCLEOTIDE SEQUENCE</scope>
    <source>
        <strain evidence="2">21</strain>
    </source>
</reference>
<name>F4C956_SPHS2</name>
<keyword evidence="1" id="KW-0472">Membrane</keyword>
<evidence type="ECO:0000313" key="2">
    <source>
        <dbReference type="EMBL" id="ADZ78383.1"/>
    </source>
</evidence>
<feature type="transmembrane region" description="Helical" evidence="1">
    <location>
        <begin position="46"/>
        <end position="65"/>
    </location>
</feature>
<dbReference type="PATRIC" id="fig|743722.3.peg.1947"/>
<feature type="transmembrane region" description="Helical" evidence="1">
    <location>
        <begin position="21"/>
        <end position="40"/>
    </location>
</feature>
<feature type="transmembrane region" description="Helical" evidence="1">
    <location>
        <begin position="121"/>
        <end position="139"/>
    </location>
</feature>
<feature type="transmembrane region" description="Helical" evidence="1">
    <location>
        <begin position="219"/>
        <end position="240"/>
    </location>
</feature>
<dbReference type="STRING" id="743722.Sph21_1821"/>
<dbReference type="EMBL" id="CP002584">
    <property type="protein sequence ID" value="ADZ78383.1"/>
    <property type="molecule type" value="Genomic_DNA"/>
</dbReference>
<dbReference type="HOGENOM" id="CLU_737513_0_0_10"/>
<sequence length="375" mass="43367">MQKSSRRTGVFTNKFLEFKENLWPNLAFFFYLFLVFTKVFKPDFPYVILVFYGSLIFFSQILFLLTNYPKTLLVSFVYFVFGSYIVAFGDGTMLTPLAILSHLGLFTLLVRFKISSGSIRLLIYIYALYCTYQSVYLGINLNELAGGSRNLLGWIGLGLGIFYYIVRYRNDEKIDVVTSLVVLFIAIICIGRGNIIGSVALFSIILMTKYQNDRLPKQIFIITGILIALLGSIYVFSDFISEKISYFENKGLESNERSMILHAYINKVNAETLIFGVSPNQYPFTILSGNFHNSFLLGHSNFGILFIFFAFFIVCGFFYRWKNYRFLKWLLLILCVRSLTDTVSFMGYFDYLYIFCLVSFFSKKETRNIKTKLGI</sequence>
<evidence type="ECO:0008006" key="3">
    <source>
        <dbReference type="Google" id="ProtNLM"/>
    </source>
</evidence>
<feature type="transmembrane region" description="Helical" evidence="1">
    <location>
        <begin position="342"/>
        <end position="362"/>
    </location>
</feature>
<feature type="transmembrane region" description="Helical" evidence="1">
    <location>
        <begin position="180"/>
        <end position="207"/>
    </location>
</feature>
<feature type="transmembrane region" description="Helical" evidence="1">
    <location>
        <begin position="151"/>
        <end position="168"/>
    </location>
</feature>
<feature type="transmembrane region" description="Helical" evidence="1">
    <location>
        <begin position="72"/>
        <end position="89"/>
    </location>
</feature>
<proteinExistence type="predicted"/>
<keyword evidence="1" id="KW-1133">Transmembrane helix</keyword>
<dbReference type="KEGG" id="shg:Sph21_1821"/>
<evidence type="ECO:0000256" key="1">
    <source>
        <dbReference type="SAM" id="Phobius"/>
    </source>
</evidence>